<feature type="transmembrane region" description="Helical" evidence="8">
    <location>
        <begin position="220"/>
        <end position="239"/>
    </location>
</feature>
<evidence type="ECO:0000256" key="3">
    <source>
        <dbReference type="ARBA" id="ARBA00022448"/>
    </source>
</evidence>
<evidence type="ECO:0000256" key="5">
    <source>
        <dbReference type="ARBA" id="ARBA00022692"/>
    </source>
</evidence>
<feature type="transmembrane region" description="Helical" evidence="8">
    <location>
        <begin position="38"/>
        <end position="56"/>
    </location>
</feature>
<keyword evidence="3" id="KW-0813">Transport</keyword>
<keyword evidence="10" id="KW-1185">Reference proteome</keyword>
<evidence type="ECO:0000256" key="1">
    <source>
        <dbReference type="ARBA" id="ARBA00004651"/>
    </source>
</evidence>
<evidence type="ECO:0000256" key="6">
    <source>
        <dbReference type="ARBA" id="ARBA00022989"/>
    </source>
</evidence>
<feature type="transmembrane region" description="Helical" evidence="8">
    <location>
        <begin position="312"/>
        <end position="339"/>
    </location>
</feature>
<feature type="transmembrane region" description="Helical" evidence="8">
    <location>
        <begin position="12"/>
        <end position="32"/>
    </location>
</feature>
<evidence type="ECO:0000256" key="8">
    <source>
        <dbReference type="SAM" id="Phobius"/>
    </source>
</evidence>
<dbReference type="EMBL" id="JAZHPM010000003">
    <property type="protein sequence ID" value="MEF2290848.1"/>
    <property type="molecule type" value="Genomic_DNA"/>
</dbReference>
<accession>A0ABU7VDI3</accession>
<evidence type="ECO:0000256" key="2">
    <source>
        <dbReference type="ARBA" id="ARBA00009773"/>
    </source>
</evidence>
<dbReference type="PANTHER" id="PTHR21716">
    <property type="entry name" value="TRANSMEMBRANE PROTEIN"/>
    <property type="match status" value="1"/>
</dbReference>
<evidence type="ECO:0000313" key="9">
    <source>
        <dbReference type="EMBL" id="MEF2290848.1"/>
    </source>
</evidence>
<dbReference type="Proteomes" id="UP001356080">
    <property type="component" value="Unassembled WGS sequence"/>
</dbReference>
<feature type="transmembrane region" description="Helical" evidence="8">
    <location>
        <begin position="68"/>
        <end position="92"/>
    </location>
</feature>
<comment type="caution">
    <text evidence="9">The sequence shown here is derived from an EMBL/GenBank/DDBJ whole genome shotgun (WGS) entry which is preliminary data.</text>
</comment>
<evidence type="ECO:0000256" key="4">
    <source>
        <dbReference type="ARBA" id="ARBA00022475"/>
    </source>
</evidence>
<sequence length="362" mass="40737">MYVVNKRWFQFFMFFILAFTLILLISVTKFIFFPFVKIVGAVAVPIIGAGILYYLTKPLMYFFERLKINRIISIVLVFVVIILLGVFVYMYIAPIAQQQFRNLIDNVPKMVNWAQDMISLWQANQTAIPEQIDKAINDFTNNLQSHIDSVINYLFGFIGQIIGFVTSIVLVPFFLFFMLKDGEKLVPFITQIFSKKKAANIRALLSKLDATLTSFIQGQLIVSFSVGVLLFIGYLIIGLNYSLTLALFAMVMNVIPFAGPFIAVIPALIVGAFQEPFMVVWVSLVMIAAQQIESNLISPNVMGRALDLHPLTVITVILAAGSIAGFLGILFAVPFYALIKTIFVHFYQTYVDSKKNKDDALI</sequence>
<feature type="transmembrane region" description="Helical" evidence="8">
    <location>
        <begin position="153"/>
        <end position="179"/>
    </location>
</feature>
<dbReference type="RefSeq" id="WP_331804731.1">
    <property type="nucleotide sequence ID" value="NZ_JAZHPM010000003.1"/>
</dbReference>
<proteinExistence type="inferred from homology"/>
<feature type="transmembrane region" description="Helical" evidence="8">
    <location>
        <begin position="245"/>
        <end position="269"/>
    </location>
</feature>
<gene>
    <name evidence="9" type="ORF">V2W34_02330</name>
</gene>
<evidence type="ECO:0000313" key="10">
    <source>
        <dbReference type="Proteomes" id="UP001356080"/>
    </source>
</evidence>
<keyword evidence="7 8" id="KW-0472">Membrane</keyword>
<dbReference type="PANTHER" id="PTHR21716:SF53">
    <property type="entry name" value="PERMEASE PERM-RELATED"/>
    <property type="match status" value="1"/>
</dbReference>
<comment type="similarity">
    <text evidence="2">Belongs to the autoinducer-2 exporter (AI-2E) (TC 2.A.86) family.</text>
</comment>
<name>A0ABU7VDI3_9BACI</name>
<protein>
    <submittedName>
        <fullName evidence="9">AI-2E family transporter</fullName>
    </submittedName>
</protein>
<evidence type="ECO:0000256" key="7">
    <source>
        <dbReference type="ARBA" id="ARBA00023136"/>
    </source>
</evidence>
<comment type="subcellular location">
    <subcellularLocation>
        <location evidence="1">Cell membrane</location>
        <topology evidence="1">Multi-pass membrane protein</topology>
    </subcellularLocation>
</comment>
<organism evidence="9 10">
    <name type="scientific">Virgibacillus dokdonensis</name>
    <dbReference type="NCBI Taxonomy" id="302167"/>
    <lineage>
        <taxon>Bacteria</taxon>
        <taxon>Bacillati</taxon>
        <taxon>Bacillota</taxon>
        <taxon>Bacilli</taxon>
        <taxon>Bacillales</taxon>
        <taxon>Bacillaceae</taxon>
        <taxon>Virgibacillus</taxon>
    </lineage>
</organism>
<dbReference type="Pfam" id="PF01594">
    <property type="entry name" value="AI-2E_transport"/>
    <property type="match status" value="1"/>
</dbReference>
<keyword evidence="4" id="KW-1003">Cell membrane</keyword>
<keyword evidence="6 8" id="KW-1133">Transmembrane helix</keyword>
<reference evidence="9 10" key="1">
    <citation type="submission" date="2024-01" db="EMBL/GenBank/DDBJ databases">
        <title>Survival strategy associated with biotechnological potential of Virgibacillus dokdonensis T4.6 isolated from salt-fermented shrimp paste.</title>
        <authorList>
            <person name="Doan T.V."/>
            <person name="Quach N.T."/>
            <person name="Phi Q.-T."/>
        </authorList>
    </citation>
    <scope>NUCLEOTIDE SEQUENCE [LARGE SCALE GENOMIC DNA]</scope>
    <source>
        <strain evidence="9 10">T4.6</strain>
    </source>
</reference>
<dbReference type="InterPro" id="IPR002549">
    <property type="entry name" value="AI-2E-like"/>
</dbReference>
<keyword evidence="5 8" id="KW-0812">Transmembrane</keyword>